<evidence type="ECO:0000256" key="4">
    <source>
        <dbReference type="ARBA" id="ARBA00022889"/>
    </source>
</evidence>
<keyword evidence="9" id="KW-1185">Reference proteome</keyword>
<sequence>MATKLTTKTAEVIHLGATTKTIIQDAETQNLATEHKVENNDKSGNNNHNGNNDNNSNNTKNSYDIVETDNEPETYPFVKRPTKSELGRMNSLDYAGNKNVVEGLMDIALLSANANQLRFLLTYNNKAPTFYISLGLVSASLVLQVVVGLALIFKRHMKKNDRRYIYIKELLIFGIFIITVVNVLIAAFTTTESDDKP</sequence>
<evidence type="ECO:0000313" key="9">
    <source>
        <dbReference type="Proteomes" id="UP001652620"/>
    </source>
</evidence>
<dbReference type="GeneID" id="105227871"/>
<dbReference type="InParanoid" id="A0A6I9VP92"/>
<keyword evidence="4" id="KW-0130">Cell adhesion</keyword>
<evidence type="ECO:0000256" key="8">
    <source>
        <dbReference type="SAM" id="Phobius"/>
    </source>
</evidence>
<feature type="transmembrane region" description="Helical" evidence="8">
    <location>
        <begin position="130"/>
        <end position="153"/>
    </location>
</feature>
<evidence type="ECO:0000313" key="10">
    <source>
        <dbReference type="RefSeq" id="XP_011205711.2"/>
    </source>
</evidence>
<proteinExistence type="inferred from homology"/>
<evidence type="ECO:0000256" key="3">
    <source>
        <dbReference type="ARBA" id="ARBA00022692"/>
    </source>
</evidence>
<comment type="similarity">
    <text evidence="2">Belongs to the ninjurin family.</text>
</comment>
<reference evidence="10" key="1">
    <citation type="submission" date="2025-08" db="UniProtKB">
        <authorList>
            <consortium name="RefSeq"/>
        </authorList>
    </citation>
    <scope>IDENTIFICATION</scope>
    <source>
        <tissue evidence="10">Adult</tissue>
    </source>
</reference>
<evidence type="ECO:0000256" key="6">
    <source>
        <dbReference type="ARBA" id="ARBA00023136"/>
    </source>
</evidence>
<dbReference type="GO" id="GO:0016020">
    <property type="term" value="C:membrane"/>
    <property type="evidence" value="ECO:0007669"/>
    <property type="project" value="UniProtKB-SubCell"/>
</dbReference>
<evidence type="ECO:0000256" key="7">
    <source>
        <dbReference type="SAM" id="MobiDB-lite"/>
    </source>
</evidence>
<protein>
    <submittedName>
        <fullName evidence="10">Ninjurin-B</fullName>
    </submittedName>
</protein>
<dbReference type="KEGG" id="bdr:105227871"/>
<evidence type="ECO:0000256" key="2">
    <source>
        <dbReference type="ARBA" id="ARBA00008141"/>
    </source>
</evidence>
<dbReference type="AlphaFoldDB" id="A0A6I9VP92"/>
<keyword evidence="6 8" id="KW-0472">Membrane</keyword>
<feature type="region of interest" description="Disordered" evidence="7">
    <location>
        <begin position="38"/>
        <end position="78"/>
    </location>
</feature>
<evidence type="ECO:0000256" key="5">
    <source>
        <dbReference type="ARBA" id="ARBA00022989"/>
    </source>
</evidence>
<keyword evidence="3 8" id="KW-0812">Transmembrane</keyword>
<dbReference type="GO" id="GO:0042246">
    <property type="term" value="P:tissue regeneration"/>
    <property type="evidence" value="ECO:0007669"/>
    <property type="project" value="InterPro"/>
</dbReference>
<evidence type="ECO:0000256" key="1">
    <source>
        <dbReference type="ARBA" id="ARBA00004141"/>
    </source>
</evidence>
<comment type="subcellular location">
    <subcellularLocation>
        <location evidence="1">Membrane</location>
        <topology evidence="1">Multi-pass membrane protein</topology>
    </subcellularLocation>
</comment>
<gene>
    <name evidence="10" type="primary">LOC105227871</name>
</gene>
<feature type="transmembrane region" description="Helical" evidence="8">
    <location>
        <begin position="165"/>
        <end position="188"/>
    </location>
</feature>
<name>A0A6I9VP92_BACDO</name>
<dbReference type="InterPro" id="IPR007007">
    <property type="entry name" value="Ninjurin"/>
</dbReference>
<dbReference type="Proteomes" id="UP001652620">
    <property type="component" value="Chromosome 5"/>
</dbReference>
<dbReference type="PANTHER" id="PTHR12316:SF1">
    <property type="entry name" value="NINJURIN-B"/>
    <property type="match status" value="1"/>
</dbReference>
<keyword evidence="5 8" id="KW-1133">Transmembrane helix</keyword>
<dbReference type="Pfam" id="PF04923">
    <property type="entry name" value="Ninjurin"/>
    <property type="match status" value="1"/>
</dbReference>
<feature type="compositionally biased region" description="Low complexity" evidence="7">
    <location>
        <begin position="42"/>
        <end position="61"/>
    </location>
</feature>
<accession>A0A6I9VP92</accession>
<dbReference type="RefSeq" id="XP_011205711.2">
    <property type="nucleotide sequence ID" value="XM_011207409.4"/>
</dbReference>
<dbReference type="OrthoDB" id="6114058at2759"/>
<organism evidence="9 10">
    <name type="scientific">Bactrocera dorsalis</name>
    <name type="common">Oriental fruit fly</name>
    <name type="synonym">Dacus dorsalis</name>
    <dbReference type="NCBI Taxonomy" id="27457"/>
    <lineage>
        <taxon>Eukaryota</taxon>
        <taxon>Metazoa</taxon>
        <taxon>Ecdysozoa</taxon>
        <taxon>Arthropoda</taxon>
        <taxon>Hexapoda</taxon>
        <taxon>Insecta</taxon>
        <taxon>Pterygota</taxon>
        <taxon>Neoptera</taxon>
        <taxon>Endopterygota</taxon>
        <taxon>Diptera</taxon>
        <taxon>Brachycera</taxon>
        <taxon>Muscomorpha</taxon>
        <taxon>Tephritoidea</taxon>
        <taxon>Tephritidae</taxon>
        <taxon>Bactrocera</taxon>
        <taxon>Bactrocera</taxon>
    </lineage>
</organism>
<dbReference type="GO" id="GO:0007155">
    <property type="term" value="P:cell adhesion"/>
    <property type="evidence" value="ECO:0007669"/>
    <property type="project" value="UniProtKB-KW"/>
</dbReference>
<dbReference type="PANTHER" id="PTHR12316">
    <property type="entry name" value="NINJURIN-RELATED"/>
    <property type="match status" value="1"/>
</dbReference>